<dbReference type="GO" id="GO:0005886">
    <property type="term" value="C:plasma membrane"/>
    <property type="evidence" value="ECO:0007669"/>
    <property type="project" value="UniProtKB-SubCell"/>
</dbReference>
<feature type="transmembrane region" description="Helical" evidence="8">
    <location>
        <begin position="108"/>
        <end position="129"/>
    </location>
</feature>
<evidence type="ECO:0000256" key="6">
    <source>
        <dbReference type="ARBA" id="ARBA00022989"/>
    </source>
</evidence>
<feature type="domain" description="Major facilitator superfamily (MFS) profile" evidence="9">
    <location>
        <begin position="1"/>
        <end position="401"/>
    </location>
</feature>
<keyword evidence="3 8" id="KW-0813">Transport</keyword>
<sequence>MLNPQARTQLAPAKKTTLTFVLILSALMAVTSLSTDIYLPAMPVMAQDLRGDAELTITGFLIGFCIAQLIWGPISDRYGRRLPLFIGMVLFVIGSVGCALSTDIVQIVFWRVFQALGACTGPMLARAMIRDLFSRTRAAQMLSTLMIIMAIAPIAGPLIGGQMINVTSWHAIFWLLAAIGIVMLISLFWLPETLAEDKRSQASVSSAFRNYYALLTNGQYMRFTLCLTFYYVAAYAFITGSPFVYITYFGVDPQHYGWLFAVNIVGLMAVSMVNRRLVHRYPLEALLKIAVFVATLAALLLAVASGLGVGGISAIAGAVFVFFSMNGIIAATSTACALDAVPNVAGSASALMGALQYGSGIISSLLLALFRDGTPWTMGWIIAAFTVASALMALTIQIKKIAFRLRLPLRFMNFIHSAYLRGVIIFYPDFANLGFITRINMIPAGRDNNGDELNILIEEDVELLHRLVNIAGHPVGFDMGRAVDQEQLFIAGAGWL</sequence>
<keyword evidence="8" id="KW-0997">Cell inner membrane</keyword>
<dbReference type="FunFam" id="1.20.1720.10:FF:000005">
    <property type="entry name" value="Bcr/CflA family efflux transporter"/>
    <property type="match status" value="1"/>
</dbReference>
<evidence type="ECO:0000256" key="8">
    <source>
        <dbReference type="RuleBase" id="RU365088"/>
    </source>
</evidence>
<dbReference type="Pfam" id="PF07690">
    <property type="entry name" value="MFS_1"/>
    <property type="match status" value="1"/>
</dbReference>
<dbReference type="Gene3D" id="1.20.1720.10">
    <property type="entry name" value="Multidrug resistance protein D"/>
    <property type="match status" value="1"/>
</dbReference>
<keyword evidence="6 8" id="KW-1133">Transmembrane helix</keyword>
<dbReference type="EMBL" id="LR131271">
    <property type="protein sequence ID" value="VDR29555.1"/>
    <property type="molecule type" value="Genomic_DNA"/>
</dbReference>
<organism evidence="10 11">
    <name type="scientific">Raoultella terrigena</name>
    <name type="common">Klebsiella terrigena</name>
    <dbReference type="NCBI Taxonomy" id="577"/>
    <lineage>
        <taxon>Bacteria</taxon>
        <taxon>Pseudomonadati</taxon>
        <taxon>Pseudomonadota</taxon>
        <taxon>Gammaproteobacteria</taxon>
        <taxon>Enterobacterales</taxon>
        <taxon>Enterobacteriaceae</taxon>
        <taxon>Klebsiella/Raoultella group</taxon>
        <taxon>Raoultella</taxon>
    </lineage>
</organism>
<feature type="transmembrane region" description="Helical" evidence="8">
    <location>
        <begin position="376"/>
        <end position="396"/>
    </location>
</feature>
<feature type="transmembrane region" description="Helical" evidence="8">
    <location>
        <begin position="171"/>
        <end position="190"/>
    </location>
</feature>
<accession>A0A3P8KJI6</accession>
<evidence type="ECO:0000313" key="10">
    <source>
        <dbReference type="EMBL" id="VDR29555.1"/>
    </source>
</evidence>
<feature type="transmembrane region" description="Helical" evidence="8">
    <location>
        <begin position="350"/>
        <end position="370"/>
    </location>
</feature>
<evidence type="ECO:0000256" key="2">
    <source>
        <dbReference type="ARBA" id="ARBA00006236"/>
    </source>
</evidence>
<keyword evidence="5 8" id="KW-0812">Transmembrane</keyword>
<feature type="transmembrane region" description="Helical" evidence="8">
    <location>
        <begin position="255"/>
        <end position="273"/>
    </location>
</feature>
<dbReference type="PROSITE" id="PS50850">
    <property type="entry name" value="MFS"/>
    <property type="match status" value="1"/>
</dbReference>
<evidence type="ECO:0000256" key="3">
    <source>
        <dbReference type="ARBA" id="ARBA00022448"/>
    </source>
</evidence>
<dbReference type="PANTHER" id="PTHR23502:SF132">
    <property type="entry name" value="POLYAMINE TRANSPORTER 2-RELATED"/>
    <property type="match status" value="1"/>
</dbReference>
<dbReference type="GO" id="GO:0042910">
    <property type="term" value="F:xenobiotic transmembrane transporter activity"/>
    <property type="evidence" value="ECO:0007669"/>
    <property type="project" value="InterPro"/>
</dbReference>
<gene>
    <name evidence="10" type="primary">bcr_5</name>
    <name evidence="10" type="ORF">NCTC13098_05965</name>
</gene>
<evidence type="ECO:0000313" key="11">
    <source>
        <dbReference type="Proteomes" id="UP000274346"/>
    </source>
</evidence>
<keyword evidence="4" id="KW-1003">Cell membrane</keyword>
<evidence type="ECO:0000259" key="9">
    <source>
        <dbReference type="PROSITE" id="PS50850"/>
    </source>
</evidence>
<dbReference type="Proteomes" id="UP000274346">
    <property type="component" value="Chromosome"/>
</dbReference>
<dbReference type="KEGG" id="rtg:NCTC13098_05965"/>
<dbReference type="SUPFAM" id="SSF103473">
    <property type="entry name" value="MFS general substrate transporter"/>
    <property type="match status" value="1"/>
</dbReference>
<feature type="transmembrane region" description="Helical" evidence="8">
    <location>
        <begin position="84"/>
        <end position="102"/>
    </location>
</feature>
<feature type="transmembrane region" description="Helical" evidence="8">
    <location>
        <begin position="141"/>
        <end position="159"/>
    </location>
</feature>
<comment type="similarity">
    <text evidence="2 8">Belongs to the major facilitator superfamily. Bcr/CmlA family.</text>
</comment>
<dbReference type="NCBIfam" id="TIGR00710">
    <property type="entry name" value="efflux_Bcr_CflA"/>
    <property type="match status" value="1"/>
</dbReference>
<dbReference type="InterPro" id="IPR020846">
    <property type="entry name" value="MFS_dom"/>
</dbReference>
<feature type="transmembrane region" description="Helical" evidence="8">
    <location>
        <begin position="285"/>
        <end position="308"/>
    </location>
</feature>
<evidence type="ECO:0000256" key="4">
    <source>
        <dbReference type="ARBA" id="ARBA00022475"/>
    </source>
</evidence>
<keyword evidence="7 8" id="KW-0472">Membrane</keyword>
<comment type="subcellular location">
    <subcellularLocation>
        <location evidence="8">Cell inner membrane</location>
        <topology evidence="8">Multi-pass membrane protein</topology>
    </subcellularLocation>
    <subcellularLocation>
        <location evidence="1">Cell membrane</location>
        <topology evidence="1">Multi-pass membrane protein</topology>
    </subcellularLocation>
</comment>
<dbReference type="InterPro" id="IPR036259">
    <property type="entry name" value="MFS_trans_sf"/>
</dbReference>
<proteinExistence type="inferred from homology"/>
<evidence type="ECO:0000256" key="5">
    <source>
        <dbReference type="ARBA" id="ARBA00022692"/>
    </source>
</evidence>
<dbReference type="InterPro" id="IPR011701">
    <property type="entry name" value="MFS"/>
</dbReference>
<evidence type="ECO:0000256" key="7">
    <source>
        <dbReference type="ARBA" id="ARBA00023136"/>
    </source>
</evidence>
<dbReference type="AlphaFoldDB" id="A0A3P8KJI6"/>
<evidence type="ECO:0000256" key="1">
    <source>
        <dbReference type="ARBA" id="ARBA00004651"/>
    </source>
</evidence>
<feature type="transmembrane region" description="Helical" evidence="8">
    <location>
        <begin position="53"/>
        <end position="72"/>
    </location>
</feature>
<dbReference type="CDD" id="cd17320">
    <property type="entry name" value="MFS_MdfA_MDR_like"/>
    <property type="match status" value="1"/>
</dbReference>
<reference evidence="10 11" key="1">
    <citation type="submission" date="2018-12" db="EMBL/GenBank/DDBJ databases">
        <authorList>
            <consortium name="Pathogen Informatics"/>
        </authorList>
    </citation>
    <scope>NUCLEOTIDE SEQUENCE [LARGE SCALE GENOMIC DNA]</scope>
    <source>
        <strain evidence="10 11">NCTC13098</strain>
    </source>
</reference>
<dbReference type="InterPro" id="IPR004812">
    <property type="entry name" value="Efflux_drug-R_Bcr/CmlA"/>
</dbReference>
<dbReference type="GO" id="GO:1990961">
    <property type="term" value="P:xenobiotic detoxification by transmembrane export across the plasma membrane"/>
    <property type="evidence" value="ECO:0007669"/>
    <property type="project" value="InterPro"/>
</dbReference>
<dbReference type="PANTHER" id="PTHR23502">
    <property type="entry name" value="MAJOR FACILITATOR SUPERFAMILY"/>
    <property type="match status" value="1"/>
</dbReference>
<feature type="transmembrane region" description="Helical" evidence="8">
    <location>
        <begin position="20"/>
        <end position="41"/>
    </location>
</feature>
<feature type="transmembrane region" description="Helical" evidence="8">
    <location>
        <begin position="314"/>
        <end position="338"/>
    </location>
</feature>
<protein>
    <recommendedName>
        <fullName evidence="8">Bcr/CflA family efflux transporter</fullName>
    </recommendedName>
</protein>
<feature type="transmembrane region" description="Helical" evidence="8">
    <location>
        <begin position="229"/>
        <end position="249"/>
    </location>
</feature>
<dbReference type="GO" id="GO:0015385">
    <property type="term" value="F:sodium:proton antiporter activity"/>
    <property type="evidence" value="ECO:0007669"/>
    <property type="project" value="TreeGrafter"/>
</dbReference>
<name>A0A3P8KJI6_RAOTE</name>